<feature type="region of interest" description="Disordered" evidence="4">
    <location>
        <begin position="312"/>
        <end position="380"/>
    </location>
</feature>
<evidence type="ECO:0000256" key="3">
    <source>
        <dbReference type="PROSITE-ProRule" id="PRU00703"/>
    </source>
</evidence>
<reference evidence="6" key="1">
    <citation type="submission" date="2022-07" db="EMBL/GenBank/DDBJ databases">
        <title>Phylogenomic reconstructions and comparative analyses of Kickxellomycotina fungi.</title>
        <authorList>
            <person name="Reynolds N.K."/>
            <person name="Stajich J.E."/>
            <person name="Barry K."/>
            <person name="Grigoriev I.V."/>
            <person name="Crous P."/>
            <person name="Smith M.E."/>
        </authorList>
    </citation>
    <scope>NUCLEOTIDE SEQUENCE</scope>
    <source>
        <strain evidence="6">RSA 861</strain>
    </source>
</reference>
<dbReference type="AlphaFoldDB" id="A0A9W7ZIF9"/>
<dbReference type="PANTHER" id="PTHR13780:SF36">
    <property type="entry name" value="CBS DOMAIN-CONTAINING PROTEIN"/>
    <property type="match status" value="1"/>
</dbReference>
<dbReference type="InterPro" id="IPR046342">
    <property type="entry name" value="CBS_dom_sf"/>
</dbReference>
<gene>
    <name evidence="6" type="primary">SDS23_2</name>
    <name evidence="6" type="ORF">IWQ60_010930</name>
</gene>
<proteinExistence type="predicted"/>
<organism evidence="6 7">
    <name type="scientific">Tieghemiomyces parasiticus</name>
    <dbReference type="NCBI Taxonomy" id="78921"/>
    <lineage>
        <taxon>Eukaryota</taxon>
        <taxon>Fungi</taxon>
        <taxon>Fungi incertae sedis</taxon>
        <taxon>Zoopagomycota</taxon>
        <taxon>Kickxellomycotina</taxon>
        <taxon>Dimargaritomycetes</taxon>
        <taxon>Dimargaritales</taxon>
        <taxon>Dimargaritaceae</taxon>
        <taxon>Tieghemiomyces</taxon>
    </lineage>
</organism>
<evidence type="ECO:0000259" key="5">
    <source>
        <dbReference type="PROSITE" id="PS51371"/>
    </source>
</evidence>
<feature type="domain" description="CBS" evidence="5">
    <location>
        <begin position="121"/>
        <end position="179"/>
    </location>
</feature>
<evidence type="ECO:0000313" key="7">
    <source>
        <dbReference type="Proteomes" id="UP001150569"/>
    </source>
</evidence>
<sequence>MDPTYSDTSAGSSPKSPSQDWTLIPAKQLVQHQQVIEIDSELPIEDACQILIEKGISSAPIYDSHAQAYIGMFDYRDLITYLLIVLNRTGIPPPQQTLEVKTLIRKAAQMQQVPVRLASDLSTQNPFYSIVPDTTLSHVVAIFGYGTHRMAVVSDDGQRIEGIISQSTVIKFLDQNLDRFTPLRELAAQSLQDLKLAETAVFTVNADSMVMDAMKAMVDYGVTSLAVVDSDESAGLLGNISLTDIKYVMKKRQHQFLWRTCLELIRYAHIEQGTIDGEDKATVFCVSPNSSLRHSIALLAATRAHRLWVTVNTGGSSPTTSPTHGGGGSNNNNNKSSSSNSNHLAATASASRTGTTPPTTIPVATSPPGATVRHGLTKSHSHSVATALHLPIADTTAPTLPLTTSGRVVGIVSLTDILRVLTPSD</sequence>
<dbReference type="SMART" id="SM00116">
    <property type="entry name" value="CBS"/>
    <property type="match status" value="4"/>
</dbReference>
<protein>
    <submittedName>
        <fullName evidence="6">Cell separation during budding</fullName>
    </submittedName>
</protein>
<dbReference type="OrthoDB" id="497541at2759"/>
<dbReference type="InterPro" id="IPR050511">
    <property type="entry name" value="AMPK_gamma/SDS23_families"/>
</dbReference>
<dbReference type="EMBL" id="JANBPT010001128">
    <property type="protein sequence ID" value="KAJ1909903.1"/>
    <property type="molecule type" value="Genomic_DNA"/>
</dbReference>
<feature type="domain" description="CBS" evidence="5">
    <location>
        <begin position="30"/>
        <end position="90"/>
    </location>
</feature>
<name>A0A9W7ZIF9_9FUNG</name>
<feature type="compositionally biased region" description="Low complexity" evidence="4">
    <location>
        <begin position="312"/>
        <end position="323"/>
    </location>
</feature>
<dbReference type="SUPFAM" id="SSF54631">
    <property type="entry name" value="CBS-domain pair"/>
    <property type="match status" value="2"/>
</dbReference>
<keyword evidence="2 3" id="KW-0129">CBS domain</keyword>
<evidence type="ECO:0000256" key="2">
    <source>
        <dbReference type="ARBA" id="ARBA00023122"/>
    </source>
</evidence>
<keyword evidence="7" id="KW-1185">Reference proteome</keyword>
<dbReference type="GO" id="GO:0042149">
    <property type="term" value="P:cellular response to glucose starvation"/>
    <property type="evidence" value="ECO:0007669"/>
    <property type="project" value="TreeGrafter"/>
</dbReference>
<dbReference type="PROSITE" id="PS51371">
    <property type="entry name" value="CBS"/>
    <property type="match status" value="3"/>
</dbReference>
<dbReference type="InterPro" id="IPR000644">
    <property type="entry name" value="CBS_dom"/>
</dbReference>
<dbReference type="PANTHER" id="PTHR13780">
    <property type="entry name" value="AMP-ACTIVATED PROTEIN KINASE, GAMMA REGULATORY SUBUNIT"/>
    <property type="match status" value="1"/>
</dbReference>
<accession>A0A9W7ZIF9</accession>
<feature type="domain" description="CBS" evidence="5">
    <location>
        <begin position="197"/>
        <end position="256"/>
    </location>
</feature>
<keyword evidence="1" id="KW-0677">Repeat</keyword>
<evidence type="ECO:0000256" key="1">
    <source>
        <dbReference type="ARBA" id="ARBA00022737"/>
    </source>
</evidence>
<evidence type="ECO:0000313" key="6">
    <source>
        <dbReference type="EMBL" id="KAJ1909903.1"/>
    </source>
</evidence>
<evidence type="ECO:0000256" key="4">
    <source>
        <dbReference type="SAM" id="MobiDB-lite"/>
    </source>
</evidence>
<dbReference type="Pfam" id="PF00571">
    <property type="entry name" value="CBS"/>
    <property type="match status" value="4"/>
</dbReference>
<dbReference type="GO" id="GO:0004865">
    <property type="term" value="F:protein serine/threonine phosphatase inhibitor activity"/>
    <property type="evidence" value="ECO:0007669"/>
    <property type="project" value="TreeGrafter"/>
</dbReference>
<dbReference type="CDD" id="cd02205">
    <property type="entry name" value="CBS_pair_SF"/>
    <property type="match status" value="2"/>
</dbReference>
<dbReference type="Proteomes" id="UP001150569">
    <property type="component" value="Unassembled WGS sequence"/>
</dbReference>
<dbReference type="Gene3D" id="3.10.580.10">
    <property type="entry name" value="CBS-domain"/>
    <property type="match status" value="2"/>
</dbReference>
<feature type="compositionally biased region" description="Low complexity" evidence="4">
    <location>
        <begin position="330"/>
        <end position="368"/>
    </location>
</feature>
<comment type="caution">
    <text evidence="6">The sequence shown here is derived from an EMBL/GenBank/DDBJ whole genome shotgun (WGS) entry which is preliminary data.</text>
</comment>